<accession>B6GBA7</accession>
<feature type="compositionally biased region" description="Low complexity" evidence="1">
    <location>
        <begin position="244"/>
        <end position="264"/>
    </location>
</feature>
<organism evidence="2 3">
    <name type="scientific">Collinsella stercoris DSM 13279</name>
    <dbReference type="NCBI Taxonomy" id="445975"/>
    <lineage>
        <taxon>Bacteria</taxon>
        <taxon>Bacillati</taxon>
        <taxon>Actinomycetota</taxon>
        <taxon>Coriobacteriia</taxon>
        <taxon>Coriobacteriales</taxon>
        <taxon>Coriobacteriaceae</taxon>
        <taxon>Collinsella</taxon>
    </lineage>
</organism>
<dbReference type="OrthoDB" id="3170948at2"/>
<dbReference type="STRING" id="445975.COLSTE_01366"/>
<evidence type="ECO:0000313" key="2">
    <source>
        <dbReference type="EMBL" id="EEA90425.1"/>
    </source>
</evidence>
<proteinExistence type="predicted"/>
<dbReference type="HOGENOM" id="CLU_506906_0_0_11"/>
<dbReference type="RefSeq" id="WP_006721010.1">
    <property type="nucleotide sequence ID" value="NZ_CP085935.1"/>
</dbReference>
<feature type="region of interest" description="Disordered" evidence="1">
    <location>
        <begin position="171"/>
        <end position="212"/>
    </location>
</feature>
<dbReference type="Proteomes" id="UP000003560">
    <property type="component" value="Unassembled WGS sequence"/>
</dbReference>
<feature type="compositionally biased region" description="Basic residues" evidence="1">
    <location>
        <begin position="110"/>
        <end position="131"/>
    </location>
</feature>
<reference evidence="2 3" key="1">
    <citation type="submission" date="2008-10" db="EMBL/GenBank/DDBJ databases">
        <title>Draft genome sequence of Collinsella stercoris (DSM 13279).</title>
        <authorList>
            <person name="Sudarsanam P."/>
            <person name="Ley R."/>
            <person name="Guruge J."/>
            <person name="Turnbaugh P.J."/>
            <person name="Mahowald M."/>
            <person name="Liep D."/>
            <person name="Gordon J."/>
        </authorList>
    </citation>
    <scope>NUCLEOTIDE SEQUENCE [LARGE SCALE GENOMIC DNA]</scope>
    <source>
        <strain evidence="2 3">DSM 13279</strain>
    </source>
</reference>
<feature type="compositionally biased region" description="Basic and acidic residues" evidence="1">
    <location>
        <begin position="189"/>
        <end position="204"/>
    </location>
</feature>
<feature type="compositionally biased region" description="Polar residues" evidence="1">
    <location>
        <begin position="333"/>
        <end position="350"/>
    </location>
</feature>
<dbReference type="GeneID" id="98003122"/>
<keyword evidence="3" id="KW-1185">Reference proteome</keyword>
<feature type="region of interest" description="Disordered" evidence="1">
    <location>
        <begin position="96"/>
        <end position="155"/>
    </location>
</feature>
<sequence>MARTADTPTLTQNNRIYLYRLLSQELGCGKQVFLPTVEGALAGDRMTAEDLGYESTRALLEALDEFVKLTIFKGGRIYATVIAQPAWDEALAALESGSSAKSDGGSKSGKPWKRKKTDKALKPVRPKRVKRPQPACDAAAPEAPESAKGTASAQAVSGSTAQIAANLETVAEPERATAAQEASSGAERTPTHQDALTEPKHIADEQPSSACTGRDKVALADSAGTGQAMDASGKPVDTGRLAPEQAAQEAVVEQAAADGAAPDGTSDATDVPEQTSPHDAALTSPAPAISLTVTYDPYSGIDREVKLESHPVTVPDAAAADRANDAQAPGAATHTSDAGATSDAHASSSAIALEASPKRPVQDEKEAHVSAGHAVAATPVSNTHEPGAAAASASLETVYEPTCAHAPSDPDQQNAPHFDEVPAPCRVDAPDSSVTHPSLSTSQDLACEATAAASPASCANEPPSQPVPLDPNVLATYPKDFAAEVYPPSDAIADLCELLPYGTEVFTLLAEDYERARKLELVRGTRARATFPLRIQHANSVEPIRITLKKRSGSGLKWELCAIE</sequence>
<dbReference type="AlphaFoldDB" id="B6GBA7"/>
<reference evidence="2 3" key="2">
    <citation type="submission" date="2008-10" db="EMBL/GenBank/DDBJ databases">
        <authorList>
            <person name="Fulton L."/>
            <person name="Clifton S."/>
            <person name="Fulton B."/>
            <person name="Xu J."/>
            <person name="Minx P."/>
            <person name="Pepin K.H."/>
            <person name="Johnson M."/>
            <person name="Thiruvilangam P."/>
            <person name="Bhonagiri V."/>
            <person name="Nash W.E."/>
            <person name="Mardis E.R."/>
            <person name="Wilson R.K."/>
        </authorList>
    </citation>
    <scope>NUCLEOTIDE SEQUENCE [LARGE SCALE GENOMIC DNA]</scope>
    <source>
        <strain evidence="2 3">DSM 13279</strain>
    </source>
</reference>
<evidence type="ECO:0000256" key="1">
    <source>
        <dbReference type="SAM" id="MobiDB-lite"/>
    </source>
</evidence>
<comment type="caution">
    <text evidence="2">The sequence shown here is derived from an EMBL/GenBank/DDBJ whole genome shotgun (WGS) entry which is preliminary data.</text>
</comment>
<feature type="region of interest" description="Disordered" evidence="1">
    <location>
        <begin position="322"/>
        <end position="371"/>
    </location>
</feature>
<feature type="compositionally biased region" description="Basic and acidic residues" evidence="1">
    <location>
        <begin position="356"/>
        <end position="368"/>
    </location>
</feature>
<name>B6GBA7_9ACTN</name>
<dbReference type="EMBL" id="ABXJ01000072">
    <property type="protein sequence ID" value="EEA90425.1"/>
    <property type="molecule type" value="Genomic_DNA"/>
</dbReference>
<feature type="compositionally biased region" description="Low complexity" evidence="1">
    <location>
        <begin position="322"/>
        <end position="332"/>
    </location>
</feature>
<feature type="compositionally biased region" description="Low complexity" evidence="1">
    <location>
        <begin position="132"/>
        <end position="147"/>
    </location>
</feature>
<evidence type="ECO:0000313" key="3">
    <source>
        <dbReference type="Proteomes" id="UP000003560"/>
    </source>
</evidence>
<dbReference type="eggNOG" id="ENOG5033WAC">
    <property type="taxonomic scope" value="Bacteria"/>
</dbReference>
<feature type="compositionally biased region" description="Low complexity" evidence="1">
    <location>
        <begin position="96"/>
        <end position="109"/>
    </location>
</feature>
<protein>
    <submittedName>
        <fullName evidence="2">Uncharacterized protein</fullName>
    </submittedName>
</protein>
<feature type="compositionally biased region" description="Polar residues" evidence="1">
    <location>
        <begin position="266"/>
        <end position="277"/>
    </location>
</feature>
<feature type="region of interest" description="Disordered" evidence="1">
    <location>
        <begin position="244"/>
        <end position="285"/>
    </location>
</feature>
<gene>
    <name evidence="2" type="ORF">COLSTE_01366</name>
</gene>